<dbReference type="InterPro" id="IPR039261">
    <property type="entry name" value="FNR_nucleotide-bd"/>
</dbReference>
<dbReference type="eggNOG" id="COG2375">
    <property type="taxonomic scope" value="Bacteria"/>
</dbReference>
<dbReference type="InterPro" id="IPR017938">
    <property type="entry name" value="Riboflavin_synthase-like_b-brl"/>
</dbReference>
<dbReference type="PANTHER" id="PTHR30157">
    <property type="entry name" value="FERRIC REDUCTASE, NADPH-DEPENDENT"/>
    <property type="match status" value="1"/>
</dbReference>
<dbReference type="OrthoDB" id="9814826at2"/>
<evidence type="ECO:0000313" key="2">
    <source>
        <dbReference type="EMBL" id="KFI28526.1"/>
    </source>
</evidence>
<sequence>MTDIAGHHAEPRIERIRHELKRRELTVARTERLTPHMQRVTLTGADLDGFYSAAPDDHVKIMLPGEGEPQRRDYTPRRYDTAQGELVIDFALHEAGPATDWALTAVEGSRLTVGGPRGSQVIAGDIERWLLIGDETALPAIGRRIEEMAAGTPVTALIAVPGPEDEQSFDTVAATDIRWIHRPEAEAVLAERLLGPLREIALGPRCFVWIAAEASVTRALRAYLLEEVGLPKHWIKASGYWVAGAADAVEHFD</sequence>
<dbReference type="InterPro" id="IPR007037">
    <property type="entry name" value="SIP_rossman_dom"/>
</dbReference>
<comment type="caution">
    <text evidence="2">The sequence shown here is derived from an EMBL/GenBank/DDBJ whole genome shotgun (WGS) entry which is preliminary data.</text>
</comment>
<comment type="similarity">
    <text evidence="1">Belongs to the SIP oxidoreductase family.</text>
</comment>
<dbReference type="RefSeq" id="WP_035711383.1">
    <property type="nucleotide sequence ID" value="NZ_CAMIFG010000005.1"/>
</dbReference>
<dbReference type="Gene3D" id="2.40.30.10">
    <property type="entry name" value="Translation factors"/>
    <property type="match status" value="2"/>
</dbReference>
<dbReference type="Pfam" id="PF08021">
    <property type="entry name" value="FAD_binding_9"/>
    <property type="match status" value="1"/>
</dbReference>
<gene>
    <name evidence="2" type="ORF">CN97_17395</name>
</gene>
<evidence type="ECO:0000313" key="3">
    <source>
        <dbReference type="Proteomes" id="UP000028826"/>
    </source>
</evidence>
<dbReference type="InterPro" id="IPR017927">
    <property type="entry name" value="FAD-bd_FR_type"/>
</dbReference>
<dbReference type="GO" id="GO:0016491">
    <property type="term" value="F:oxidoreductase activity"/>
    <property type="evidence" value="ECO:0007669"/>
    <property type="project" value="InterPro"/>
</dbReference>
<evidence type="ECO:0000256" key="1">
    <source>
        <dbReference type="ARBA" id="ARBA00035644"/>
    </source>
</evidence>
<name>A0A086Y2M6_9RHOB</name>
<proteinExistence type="inferred from homology"/>
<reference evidence="2 3" key="1">
    <citation type="submission" date="2014-03" db="EMBL/GenBank/DDBJ databases">
        <title>Genome of Haematobacter massiliensis CCUG 47968.</title>
        <authorList>
            <person name="Wang D."/>
            <person name="Wang G."/>
        </authorList>
    </citation>
    <scope>NUCLEOTIDE SEQUENCE [LARGE SCALE GENOMIC DNA]</scope>
    <source>
        <strain evidence="2 3">CCUG 47968</strain>
    </source>
</reference>
<dbReference type="AlphaFoldDB" id="A0A086Y2M6"/>
<accession>A0A086Y2M6</accession>
<dbReference type="Gene3D" id="3.40.50.80">
    <property type="entry name" value="Nucleotide-binding domain of ferredoxin-NADP reductase (FNR) module"/>
    <property type="match status" value="1"/>
</dbReference>
<dbReference type="STRING" id="195105.CN97_17395"/>
<dbReference type="PANTHER" id="PTHR30157:SF0">
    <property type="entry name" value="NADPH-DEPENDENT FERRIC-CHELATE REDUCTASE"/>
    <property type="match status" value="1"/>
</dbReference>
<keyword evidence="3" id="KW-1185">Reference proteome</keyword>
<dbReference type="InterPro" id="IPR013113">
    <property type="entry name" value="SIP_FAD-bd"/>
</dbReference>
<dbReference type="PROSITE" id="PS51384">
    <property type="entry name" value="FAD_FR"/>
    <property type="match status" value="1"/>
</dbReference>
<dbReference type="EMBL" id="JGYG01000007">
    <property type="protein sequence ID" value="KFI28526.1"/>
    <property type="molecule type" value="Genomic_DNA"/>
</dbReference>
<protein>
    <submittedName>
        <fullName evidence="2">FAD-binding protein</fullName>
    </submittedName>
</protein>
<dbReference type="CDD" id="cd06193">
    <property type="entry name" value="siderophore_interacting"/>
    <property type="match status" value="1"/>
</dbReference>
<dbReference type="SUPFAM" id="SSF63380">
    <property type="entry name" value="Riboflavin synthase domain-like"/>
    <property type="match status" value="1"/>
</dbReference>
<organism evidence="2 3">
    <name type="scientific">Haematobacter massiliensis</name>
    <dbReference type="NCBI Taxonomy" id="195105"/>
    <lineage>
        <taxon>Bacteria</taxon>
        <taxon>Pseudomonadati</taxon>
        <taxon>Pseudomonadota</taxon>
        <taxon>Alphaproteobacteria</taxon>
        <taxon>Rhodobacterales</taxon>
        <taxon>Paracoccaceae</taxon>
        <taxon>Haematobacter</taxon>
    </lineage>
</organism>
<dbReference type="Proteomes" id="UP000028826">
    <property type="component" value="Unassembled WGS sequence"/>
</dbReference>
<dbReference type="Pfam" id="PF04954">
    <property type="entry name" value="SIP"/>
    <property type="match status" value="1"/>
</dbReference>
<dbReference type="InterPro" id="IPR039374">
    <property type="entry name" value="SIP_fam"/>
</dbReference>